<dbReference type="EMBL" id="JBBPBM010000001">
    <property type="protein sequence ID" value="KAK8600363.1"/>
    <property type="molecule type" value="Genomic_DNA"/>
</dbReference>
<accession>A0ABR2GBW8</accession>
<dbReference type="PANTHER" id="PTHR46036">
    <property type="entry name" value="LACTOYLGLUTATHIONE LYASE"/>
    <property type="match status" value="1"/>
</dbReference>
<comment type="caution">
    <text evidence="5">The sequence shown here is derived from an EMBL/GenBank/DDBJ whole genome shotgun (WGS) entry which is preliminary data.</text>
</comment>
<evidence type="ECO:0000313" key="6">
    <source>
        <dbReference type="Proteomes" id="UP001472677"/>
    </source>
</evidence>
<dbReference type="PANTHER" id="PTHR46036:SF2">
    <property type="entry name" value="LACTOYLGLUTATHIONE LYASE GLX1"/>
    <property type="match status" value="1"/>
</dbReference>
<evidence type="ECO:0000256" key="2">
    <source>
        <dbReference type="ARBA" id="ARBA00022723"/>
    </source>
</evidence>
<proteinExistence type="inferred from homology"/>
<reference evidence="5 6" key="1">
    <citation type="journal article" date="2024" name="G3 (Bethesda)">
        <title>Genome assembly of Hibiscus sabdariffa L. provides insights into metabolisms of medicinal natural products.</title>
        <authorList>
            <person name="Kim T."/>
        </authorList>
    </citation>
    <scope>NUCLEOTIDE SEQUENCE [LARGE SCALE GENOMIC DNA]</scope>
    <source>
        <strain evidence="5">TK-2024</strain>
        <tissue evidence="5">Old leaves</tissue>
    </source>
</reference>
<dbReference type="InterPro" id="IPR007726">
    <property type="entry name" value="SS18_N"/>
</dbReference>
<dbReference type="SUPFAM" id="SSF54593">
    <property type="entry name" value="Glyoxalase/Bleomycin resistance protein/Dihydroxybiphenyl dioxygenase"/>
    <property type="match status" value="1"/>
</dbReference>
<protein>
    <recommendedName>
        <fullName evidence="4">VOC domain-containing protein</fullName>
    </recommendedName>
</protein>
<dbReference type="Proteomes" id="UP001472677">
    <property type="component" value="Unassembled WGS sequence"/>
</dbReference>
<sequence length="595" mass="67092">MTTILETYEANTRVMKQNSEMLQGILRQVKLLLAHLGITYEGEIDEAKEMEAKQDNPNSRIYQKDATFSASSGNRHIENLADSGLINNIQQTDTCIDVETDHLMQLLEAQHGPIMVDLVDQKTFRTLAQTREVPRKSRLKGNGRLRLTELEQELQRVLQQGNFTMSGLFNFAFNSLNDFLYGKSYIFGNKLSKDDIKVYAAILKNPGDTFLNISKWYNVVSSQLVTSFLGKAVDVGFGDKVASDELFKASAAGDNDDMDLFGMKLCRKRDIPEEKFSNAFLWYGPEESHFVVELTYNYGITSYDIRTGSWHFATVTQIVYKMVEEVHAKGGNITRECCPVKGETSIIAFMKDPADYIFELIQRASSHEPLCQVMLCVDDLDRSFKFYEKALGMKPVMRVDKPKYKSSISMEGHAKEQKIVILVLTCNSSAEGNAKVELEPIFKFLPFHHGCYNNLQKSISKVAGSLHVSSHQISTLADHLNLEDKVLALGGGSVMNQHQQRDKLLRKLQVGNEAYKKDIPTSTQYLDEDKSLILKIVESHNFGKLSECAENQARLQRNLVYLAAIADSRPQPSTRHAQFPSNGIKQPGGGHYMQH</sequence>
<dbReference type="Pfam" id="PF05030">
    <property type="entry name" value="SSXT"/>
    <property type="match status" value="1"/>
</dbReference>
<evidence type="ECO:0000256" key="1">
    <source>
        <dbReference type="ARBA" id="ARBA00007945"/>
    </source>
</evidence>
<gene>
    <name evidence="5" type="ORF">V6N12_050218</name>
</gene>
<feature type="domain" description="VOC" evidence="4">
    <location>
        <begin position="236"/>
        <end position="363"/>
    </location>
</feature>
<dbReference type="PROSITE" id="PS00934">
    <property type="entry name" value="GLYOXALASE_I_1"/>
    <property type="match status" value="1"/>
</dbReference>
<dbReference type="PROSITE" id="PS51819">
    <property type="entry name" value="VOC"/>
    <property type="match status" value="1"/>
</dbReference>
<dbReference type="Gene3D" id="3.10.180.10">
    <property type="entry name" value="2,3-Dihydroxybiphenyl 1,2-Dioxygenase, domain 1"/>
    <property type="match status" value="2"/>
</dbReference>
<evidence type="ECO:0000313" key="5">
    <source>
        <dbReference type="EMBL" id="KAK8600363.1"/>
    </source>
</evidence>
<dbReference type="Gene3D" id="1.20.1050.130">
    <property type="match status" value="1"/>
</dbReference>
<evidence type="ECO:0000256" key="3">
    <source>
        <dbReference type="SAM" id="MobiDB-lite"/>
    </source>
</evidence>
<feature type="compositionally biased region" description="Gly residues" evidence="3">
    <location>
        <begin position="586"/>
        <end position="595"/>
    </location>
</feature>
<dbReference type="InterPro" id="IPR036282">
    <property type="entry name" value="Glutathione-S-Trfase_C_sf"/>
</dbReference>
<dbReference type="InterPro" id="IPR037523">
    <property type="entry name" value="VOC_core"/>
</dbReference>
<keyword evidence="2" id="KW-0479">Metal-binding</keyword>
<dbReference type="InterPro" id="IPR004360">
    <property type="entry name" value="Glyas_Fos-R_dOase_dom"/>
</dbReference>
<feature type="compositionally biased region" description="Polar residues" evidence="3">
    <location>
        <begin position="570"/>
        <end position="584"/>
    </location>
</feature>
<organism evidence="5 6">
    <name type="scientific">Hibiscus sabdariffa</name>
    <name type="common">roselle</name>
    <dbReference type="NCBI Taxonomy" id="183260"/>
    <lineage>
        <taxon>Eukaryota</taxon>
        <taxon>Viridiplantae</taxon>
        <taxon>Streptophyta</taxon>
        <taxon>Embryophyta</taxon>
        <taxon>Tracheophyta</taxon>
        <taxon>Spermatophyta</taxon>
        <taxon>Magnoliopsida</taxon>
        <taxon>eudicotyledons</taxon>
        <taxon>Gunneridae</taxon>
        <taxon>Pentapetalae</taxon>
        <taxon>rosids</taxon>
        <taxon>malvids</taxon>
        <taxon>Malvales</taxon>
        <taxon>Malvaceae</taxon>
        <taxon>Malvoideae</taxon>
        <taxon>Hibiscus</taxon>
    </lineage>
</organism>
<comment type="similarity">
    <text evidence="1">Belongs to the SS18 family.</text>
</comment>
<keyword evidence="6" id="KW-1185">Reference proteome</keyword>
<dbReference type="SUPFAM" id="SSF47616">
    <property type="entry name" value="GST C-terminal domain-like"/>
    <property type="match status" value="1"/>
</dbReference>
<dbReference type="Pfam" id="PF00903">
    <property type="entry name" value="Glyoxalase"/>
    <property type="match status" value="2"/>
</dbReference>
<dbReference type="InterPro" id="IPR018146">
    <property type="entry name" value="Glyoxalase_1_CS"/>
</dbReference>
<evidence type="ECO:0000259" key="4">
    <source>
        <dbReference type="PROSITE" id="PS51819"/>
    </source>
</evidence>
<name>A0ABR2GBW8_9ROSI</name>
<feature type="region of interest" description="Disordered" evidence="3">
    <location>
        <begin position="570"/>
        <end position="595"/>
    </location>
</feature>
<dbReference type="InterPro" id="IPR029068">
    <property type="entry name" value="Glyas_Bleomycin-R_OHBP_Dase"/>
</dbReference>